<gene>
    <name evidence="3" type="ORF">JZO70_18775</name>
</gene>
<keyword evidence="4" id="KW-1185">Reference proteome</keyword>
<dbReference type="PANTHER" id="PTHR12526:SF637">
    <property type="entry name" value="GLYCOSYLTRANSFERASE EPSF-RELATED"/>
    <property type="match status" value="1"/>
</dbReference>
<dbReference type="Pfam" id="PF13439">
    <property type="entry name" value="Glyco_transf_4"/>
    <property type="match status" value="1"/>
</dbReference>
<evidence type="ECO:0000259" key="2">
    <source>
        <dbReference type="Pfam" id="PF13439"/>
    </source>
</evidence>
<reference evidence="3 4" key="1">
    <citation type="submission" date="2021-03" db="EMBL/GenBank/DDBJ databases">
        <title>Enterococcal diversity collection.</title>
        <authorList>
            <person name="Gilmore M.S."/>
            <person name="Schwartzman J."/>
            <person name="Van Tyne D."/>
            <person name="Martin M."/>
            <person name="Earl A.M."/>
            <person name="Manson A.L."/>
            <person name="Straub T."/>
            <person name="Salamzade R."/>
            <person name="Saavedra J."/>
            <person name="Lebreton F."/>
            <person name="Prichula J."/>
            <person name="Schaufler K."/>
            <person name="Gaca A."/>
            <person name="Sgardioli B."/>
            <person name="Wagenaar J."/>
            <person name="Strong T."/>
        </authorList>
    </citation>
    <scope>NUCLEOTIDE SEQUENCE [LARGE SCALE GENOMIC DNA]</scope>
    <source>
        <strain evidence="3 4">669A</strain>
    </source>
</reference>
<feature type="domain" description="Glycosyl transferase family 1" evidence="1">
    <location>
        <begin position="184"/>
        <end position="302"/>
    </location>
</feature>
<evidence type="ECO:0000259" key="1">
    <source>
        <dbReference type="Pfam" id="PF00534"/>
    </source>
</evidence>
<dbReference type="Proteomes" id="UP000664601">
    <property type="component" value="Unassembled WGS sequence"/>
</dbReference>
<dbReference type="InterPro" id="IPR001296">
    <property type="entry name" value="Glyco_trans_1"/>
</dbReference>
<dbReference type="InterPro" id="IPR028098">
    <property type="entry name" value="Glyco_trans_4-like_N"/>
</dbReference>
<evidence type="ECO:0000313" key="4">
    <source>
        <dbReference type="Proteomes" id="UP000664601"/>
    </source>
</evidence>
<sequence length="359" mass="40835">MKRVLHFQGRMGLGGAESFMMNIYRKLDRKKVQFDFVIYDDYSDVTDYHEEIQSMGGRIFVVTNPKRNIIQYVIDVNKLLKKYEFDIVHNEVYFGGGLNLYLSKMNGIKKRIAHSHATEDGKGNGLLIQILRICFKKLLLKNGTDFLAVSHEAGVSLFGNNPFIIVHNGIDLKNYEGTRKDSIDKKNELGVPSDSFIIGNIGRLEKQKNQKLLIEIFSKIKLKKANSKLVIVGEGSLRSELEKQIIKNGLEKDILLLGERKDIPELLNIFDVFVMTSLYEGLPMVGLEAQASKKKLVLSDTISKDTMLTPNVSFVSLESPLEVWEEKITSPPFDNKITELLLTYDSDYTVKQIMEIYGI</sequence>
<dbReference type="Pfam" id="PF00534">
    <property type="entry name" value="Glycos_transf_1"/>
    <property type="match status" value="1"/>
</dbReference>
<accession>A0ABS3LF16</accession>
<name>A0ABS3LF16_9ENTE</name>
<dbReference type="CDD" id="cd03812">
    <property type="entry name" value="GT4_CapH-like"/>
    <property type="match status" value="1"/>
</dbReference>
<dbReference type="EMBL" id="JAFREM010000031">
    <property type="protein sequence ID" value="MBO1308228.1"/>
    <property type="molecule type" value="Genomic_DNA"/>
</dbReference>
<protein>
    <submittedName>
        <fullName evidence="3">Glycosyltransferase family 1 protein</fullName>
    </submittedName>
</protein>
<feature type="domain" description="Glycosyltransferase subfamily 4-like N-terminal" evidence="2">
    <location>
        <begin position="14"/>
        <end position="173"/>
    </location>
</feature>
<proteinExistence type="predicted"/>
<comment type="caution">
    <text evidence="3">The sequence shown here is derived from an EMBL/GenBank/DDBJ whole genome shotgun (WGS) entry which is preliminary data.</text>
</comment>
<dbReference type="RefSeq" id="WP_207675344.1">
    <property type="nucleotide sequence ID" value="NZ_JAFREM010000031.1"/>
</dbReference>
<dbReference type="Gene3D" id="3.40.50.2000">
    <property type="entry name" value="Glycogen Phosphorylase B"/>
    <property type="match status" value="2"/>
</dbReference>
<evidence type="ECO:0000313" key="3">
    <source>
        <dbReference type="EMBL" id="MBO1308228.1"/>
    </source>
</evidence>
<dbReference type="PANTHER" id="PTHR12526">
    <property type="entry name" value="GLYCOSYLTRANSFERASE"/>
    <property type="match status" value="1"/>
</dbReference>
<organism evidence="3 4">
    <name type="scientific">Candidatus Enterococcus moelleringii</name>
    <dbReference type="NCBI Taxonomy" id="2815325"/>
    <lineage>
        <taxon>Bacteria</taxon>
        <taxon>Bacillati</taxon>
        <taxon>Bacillota</taxon>
        <taxon>Bacilli</taxon>
        <taxon>Lactobacillales</taxon>
        <taxon>Enterococcaceae</taxon>
        <taxon>Enterococcus</taxon>
    </lineage>
</organism>
<dbReference type="SUPFAM" id="SSF53756">
    <property type="entry name" value="UDP-Glycosyltransferase/glycogen phosphorylase"/>
    <property type="match status" value="1"/>
</dbReference>